<reference evidence="1" key="1">
    <citation type="journal article" date="2014" name="Int. J. Syst. Evol. Microbiol.">
        <title>Complete genome sequence of Corynebacterium casei LMG S-19264T (=DSM 44701T), isolated from a smear-ripened cheese.</title>
        <authorList>
            <consortium name="US DOE Joint Genome Institute (JGI-PGF)"/>
            <person name="Walter F."/>
            <person name="Albersmeier A."/>
            <person name="Kalinowski J."/>
            <person name="Ruckert C."/>
        </authorList>
    </citation>
    <scope>NUCLEOTIDE SEQUENCE</scope>
    <source>
        <strain evidence="1">CGMCC 1.15178</strain>
    </source>
</reference>
<keyword evidence="2" id="KW-1185">Reference proteome</keyword>
<evidence type="ECO:0000313" key="2">
    <source>
        <dbReference type="Proteomes" id="UP000612456"/>
    </source>
</evidence>
<comment type="caution">
    <text evidence="1">The sequence shown here is derived from an EMBL/GenBank/DDBJ whole genome shotgun (WGS) entry which is preliminary data.</text>
</comment>
<organism evidence="1 2">
    <name type="scientific">Paenibacillus nasutitermitis</name>
    <dbReference type="NCBI Taxonomy" id="1652958"/>
    <lineage>
        <taxon>Bacteria</taxon>
        <taxon>Bacillati</taxon>
        <taxon>Bacillota</taxon>
        <taxon>Bacilli</taxon>
        <taxon>Bacillales</taxon>
        <taxon>Paenibacillaceae</taxon>
        <taxon>Paenibacillus</taxon>
    </lineage>
</organism>
<dbReference type="AlphaFoldDB" id="A0A916Z8G1"/>
<accession>A0A916Z8G1</accession>
<gene>
    <name evidence="1" type="ORF">GCM10010911_44010</name>
</gene>
<name>A0A916Z8G1_9BACL</name>
<dbReference type="Proteomes" id="UP000612456">
    <property type="component" value="Unassembled WGS sequence"/>
</dbReference>
<dbReference type="EMBL" id="BMHP01000003">
    <property type="protein sequence ID" value="GGD81081.1"/>
    <property type="molecule type" value="Genomic_DNA"/>
</dbReference>
<evidence type="ECO:0000313" key="1">
    <source>
        <dbReference type="EMBL" id="GGD81081.1"/>
    </source>
</evidence>
<protein>
    <submittedName>
        <fullName evidence="1">Uncharacterized protein</fullName>
    </submittedName>
</protein>
<proteinExistence type="predicted"/>
<reference evidence="1" key="2">
    <citation type="submission" date="2020-09" db="EMBL/GenBank/DDBJ databases">
        <authorList>
            <person name="Sun Q."/>
            <person name="Zhou Y."/>
        </authorList>
    </citation>
    <scope>NUCLEOTIDE SEQUENCE</scope>
    <source>
        <strain evidence="1">CGMCC 1.15178</strain>
    </source>
</reference>
<sequence>MLTILMTSLDSAQTRGLVHSPYKGGNDALSLSKERGNLRVAKFTRKLVDQANGRNDSGITDNQAADKFDGLMGTL</sequence>